<dbReference type="InterPro" id="IPR025857">
    <property type="entry name" value="MacB_PCD"/>
</dbReference>
<accession>A0A0J8GJT4</accession>
<sequence length="1141" mass="127770">MNKKALWKDIWREVWKTKSRFFSILALIMLGVAFFAGLKATGPNMLLTADKYYSDYGLTDNIVQSTYGLDETDEAALNKVKGVKRVEMQYTADLLLKKNKAVMRLYSYEDDEQINQYRMVSGRLPKKSGEVALDATKAMQKKFKIGDTITFVKNNGAKPDETLKRDTYSVVGFVDSPMFVEAGGRGTSSIGKGKTDAIAVIPKQDFNLPVYTQANLTFTNTASEQAFSKGYNEANQTNKARIKQVTKNQADKRLDQIKANAEKQISDGEEKLQNGQAELAKNEAKLNAAGRELDAGFAAYDTQKAAFYNELETNEAKLKEGRAELEASKQKITRAKTQIKTGESELKRAKAEIATGKEALKNAQAELLVYQEPLKQAQVALQFLNKQKEFMKVSVDPDLTEDYVRRGDTLYISETLKEALYAEAENVDDRFVQVLDDYFAGEVGDAELRTAIQAMEAEYNQAKAQFDAASDQLKAEQAKLAAAEQTVLKKQAELDAAKLELQNGEAEYAAGEAKLKDGEAKLAAARITGEEKLNAALKKLNDGKARYDKNVAKFSAEKKKATRELADAERDLQVAKEKLAMMKKPKYYVLDRSSYPGYNEYNENTERLTSLSTAFPAFFFLIAALVCLTTMTRMVEEQRTLIGTYKALGYRNRDIMKKFLVYGSLASLLGTLLGLLIGFQLFPKVIFNAYGTMYVMPSIEIVYYPSYSLIGLIVALVCTTLTAFVACYAELKASAATLMRPKAPKKGKRILLERIPLLWKRMRFSDKVTARNIFRYKQRMLMTVIGVAGCTALILTGFGLRDSISDIATLQYGNIMKYDALVSRDEAATKSQNAAYEKELQDPNITGRKVVSLNAMQAIHSGKNQSVNITAFESLDHLQNFIVLRDRKTHKPVALTNTGVVITEKLAKLFDLQRGDSLRVRDAKNEEHKLKITGITENYAGHYAYITNAYYTKIFEEEPSYNTDLINLKDTSKPVENHLAEKLIDDGAALQVTYSNTISSLLTDTLNSLNVVMVVLIVSAAILAFIVLYNLTNINVSERIRELSTIKVLGFYPKEVTMYVYRENIILSIMGILGGFVLGFFLHQYVITTAEVDNMMFSPAIRWPSYIYSAILTFIFSTIVMVVMHIKLKRIDMIEALKSVE</sequence>
<dbReference type="AlphaFoldDB" id="A0A0J8GJT4"/>
<dbReference type="GO" id="GO:0005886">
    <property type="term" value="C:plasma membrane"/>
    <property type="evidence" value="ECO:0007669"/>
    <property type="project" value="UniProtKB-SubCell"/>
</dbReference>
<organism evidence="10 11">
    <name type="scientific">Listeria fleischmannii 1991</name>
    <dbReference type="NCBI Taxonomy" id="1430899"/>
    <lineage>
        <taxon>Bacteria</taxon>
        <taxon>Bacillati</taxon>
        <taxon>Bacillota</taxon>
        <taxon>Bacilli</taxon>
        <taxon>Bacillales</taxon>
        <taxon>Listeriaceae</taxon>
        <taxon>Listeria</taxon>
    </lineage>
</organism>
<dbReference type="Pfam" id="PF02687">
    <property type="entry name" value="FtsX"/>
    <property type="match status" value="2"/>
</dbReference>
<feature type="transmembrane region" description="Helical" evidence="7">
    <location>
        <begin position="702"/>
        <end position="729"/>
    </location>
</feature>
<evidence type="ECO:0000256" key="3">
    <source>
        <dbReference type="ARBA" id="ARBA00022692"/>
    </source>
</evidence>
<keyword evidence="5 7" id="KW-0472">Membrane</keyword>
<dbReference type="PANTHER" id="PTHR30287">
    <property type="entry name" value="MEMBRANE COMPONENT OF PREDICTED ABC SUPERFAMILY METABOLITE UPTAKE TRANSPORTER"/>
    <property type="match status" value="1"/>
</dbReference>
<keyword evidence="6" id="KW-0175">Coiled coil</keyword>
<dbReference type="RefSeq" id="WP_007472693.1">
    <property type="nucleotide sequence ID" value="NZ_KQ130610.1"/>
</dbReference>
<evidence type="ECO:0000256" key="5">
    <source>
        <dbReference type="ARBA" id="ARBA00023136"/>
    </source>
</evidence>
<feature type="transmembrane region" description="Helical" evidence="7">
    <location>
        <begin position="21"/>
        <end position="38"/>
    </location>
</feature>
<evidence type="ECO:0000313" key="11">
    <source>
        <dbReference type="Proteomes" id="UP000052258"/>
    </source>
</evidence>
<evidence type="ECO:0008006" key="12">
    <source>
        <dbReference type="Google" id="ProtNLM"/>
    </source>
</evidence>
<feature type="transmembrane region" description="Helical" evidence="7">
    <location>
        <begin position="1009"/>
        <end position="1031"/>
    </location>
</feature>
<name>A0A0J8GJT4_9LIST</name>
<evidence type="ECO:0000256" key="6">
    <source>
        <dbReference type="SAM" id="Coils"/>
    </source>
</evidence>
<dbReference type="EMBL" id="AZHO01000004">
    <property type="protein sequence ID" value="KMT61229.1"/>
    <property type="molecule type" value="Genomic_DNA"/>
</dbReference>
<keyword evidence="11" id="KW-1185">Reference proteome</keyword>
<evidence type="ECO:0000256" key="7">
    <source>
        <dbReference type="SAM" id="Phobius"/>
    </source>
</evidence>
<comment type="caution">
    <text evidence="10">The sequence shown here is derived from an EMBL/GenBank/DDBJ whole genome shotgun (WGS) entry which is preliminary data.</text>
</comment>
<feature type="domain" description="ABC3 transporter permease C-terminal" evidence="8">
    <location>
        <begin position="614"/>
        <end position="728"/>
    </location>
</feature>
<evidence type="ECO:0000259" key="9">
    <source>
        <dbReference type="Pfam" id="PF12704"/>
    </source>
</evidence>
<dbReference type="InterPro" id="IPR003838">
    <property type="entry name" value="ABC3_permease_C"/>
</dbReference>
<feature type="transmembrane region" description="Helical" evidence="7">
    <location>
        <begin position="1065"/>
        <end position="1086"/>
    </location>
</feature>
<dbReference type="Pfam" id="PF12704">
    <property type="entry name" value="MacB_PCD"/>
    <property type="match status" value="1"/>
</dbReference>
<feature type="coiled-coil region" evidence="6">
    <location>
        <begin position="445"/>
        <end position="514"/>
    </location>
</feature>
<evidence type="ECO:0000259" key="8">
    <source>
        <dbReference type="Pfam" id="PF02687"/>
    </source>
</evidence>
<dbReference type="Proteomes" id="UP000052258">
    <property type="component" value="Unassembled WGS sequence"/>
</dbReference>
<feature type="transmembrane region" description="Helical" evidence="7">
    <location>
        <begin position="780"/>
        <end position="800"/>
    </location>
</feature>
<feature type="transmembrane region" description="Helical" evidence="7">
    <location>
        <begin position="614"/>
        <end position="631"/>
    </location>
</feature>
<dbReference type="InterPro" id="IPR038766">
    <property type="entry name" value="Membrane_comp_ABC_pdt"/>
</dbReference>
<proteinExistence type="predicted"/>
<evidence type="ECO:0000313" key="10">
    <source>
        <dbReference type="EMBL" id="KMT61229.1"/>
    </source>
</evidence>
<feature type="coiled-coil region" evidence="6">
    <location>
        <begin position="544"/>
        <end position="578"/>
    </location>
</feature>
<feature type="coiled-coil region" evidence="6">
    <location>
        <begin position="247"/>
        <end position="366"/>
    </location>
</feature>
<feature type="domain" description="MacB-like periplasmic core" evidence="9">
    <location>
        <begin position="780"/>
        <end position="947"/>
    </location>
</feature>
<feature type="transmembrane region" description="Helical" evidence="7">
    <location>
        <begin position="659"/>
        <end position="682"/>
    </location>
</feature>
<comment type="subcellular location">
    <subcellularLocation>
        <location evidence="1">Cell membrane</location>
        <topology evidence="1">Multi-pass membrane protein</topology>
    </subcellularLocation>
</comment>
<dbReference type="OrthoDB" id="5137249at2"/>
<keyword evidence="2" id="KW-1003">Cell membrane</keyword>
<keyword evidence="4 7" id="KW-1133">Transmembrane helix</keyword>
<feature type="domain" description="ABC3 transporter permease C-terminal" evidence="8">
    <location>
        <begin position="1015"/>
        <end position="1131"/>
    </location>
</feature>
<evidence type="ECO:0000256" key="4">
    <source>
        <dbReference type="ARBA" id="ARBA00022989"/>
    </source>
</evidence>
<keyword evidence="3 7" id="KW-0812">Transmembrane</keyword>
<protein>
    <recommendedName>
        <fullName evidence="12">ABC transporter permease</fullName>
    </recommendedName>
</protein>
<gene>
    <name evidence="10" type="ORF">X560_0296</name>
</gene>
<reference evidence="10 11" key="1">
    <citation type="journal article" date="2015" name="Genome Biol. Evol.">
        <title>Comparative Genomics of Listeria Sensu Lato: Genus-Wide Differences in Evolutionary Dynamics and the Progressive Gain of Complex, Potentially Pathogenicity-Related Traits through Lateral Gene Transfer.</title>
        <authorList>
            <person name="Chiara M."/>
            <person name="Caruso M."/>
            <person name="D'Erchia A.M."/>
            <person name="Manzari C."/>
            <person name="Fraccalvieri R."/>
            <person name="Goffredo E."/>
            <person name="Latorre L."/>
            <person name="Miccolupo A."/>
            <person name="Padalino I."/>
            <person name="Santagada G."/>
            <person name="Chiocco D."/>
            <person name="Pesole G."/>
            <person name="Horner D.S."/>
            <person name="Parisi A."/>
        </authorList>
    </citation>
    <scope>NUCLEOTIDE SEQUENCE [LARGE SCALE GENOMIC DNA]</scope>
    <source>
        <strain evidence="10 11">1991</strain>
    </source>
</reference>
<dbReference type="PANTHER" id="PTHR30287:SF1">
    <property type="entry name" value="INNER MEMBRANE PROTEIN"/>
    <property type="match status" value="1"/>
</dbReference>
<dbReference type="PATRIC" id="fig|1430899.3.peg.299"/>
<evidence type="ECO:0000256" key="1">
    <source>
        <dbReference type="ARBA" id="ARBA00004651"/>
    </source>
</evidence>
<evidence type="ECO:0000256" key="2">
    <source>
        <dbReference type="ARBA" id="ARBA00022475"/>
    </source>
</evidence>
<feature type="transmembrane region" description="Helical" evidence="7">
    <location>
        <begin position="1106"/>
        <end position="1126"/>
    </location>
</feature>